<keyword evidence="2" id="KW-1185">Reference proteome</keyword>
<dbReference type="RefSeq" id="WP_132508669.1">
    <property type="nucleotide sequence ID" value="NZ_SMKP01000033.1"/>
</dbReference>
<proteinExistence type="predicted"/>
<comment type="caution">
    <text evidence="1">The sequence shown here is derived from an EMBL/GenBank/DDBJ whole genome shotgun (WGS) entry which is preliminary data.</text>
</comment>
<evidence type="ECO:0008006" key="3">
    <source>
        <dbReference type="Google" id="ProtNLM"/>
    </source>
</evidence>
<protein>
    <recommendedName>
        <fullName evidence="3">AsnC family protein</fullName>
    </recommendedName>
</protein>
<dbReference type="EMBL" id="SMKP01000033">
    <property type="protein sequence ID" value="TDD21605.1"/>
    <property type="molecule type" value="Genomic_DNA"/>
</dbReference>
<accession>A0A4R4WVD1</accession>
<dbReference type="OrthoDB" id="3579809at2"/>
<dbReference type="Proteomes" id="UP000294543">
    <property type="component" value="Unassembled WGS sequence"/>
</dbReference>
<sequence length="79" mass="8632">MAVEELTGLVVATADKDPLVGLGAVAQIRAEETERSEEVLVRRARNNGATWVQIATALGVSKQAVHRKYRGRRVFGDRS</sequence>
<evidence type="ECO:0000313" key="2">
    <source>
        <dbReference type="Proteomes" id="UP000294543"/>
    </source>
</evidence>
<organism evidence="1 2">
    <name type="scientific">Nonomuraea diastatica</name>
    <dbReference type="NCBI Taxonomy" id="1848329"/>
    <lineage>
        <taxon>Bacteria</taxon>
        <taxon>Bacillati</taxon>
        <taxon>Actinomycetota</taxon>
        <taxon>Actinomycetes</taxon>
        <taxon>Streptosporangiales</taxon>
        <taxon>Streptosporangiaceae</taxon>
        <taxon>Nonomuraea</taxon>
    </lineage>
</organism>
<reference evidence="1 2" key="1">
    <citation type="submission" date="2019-03" db="EMBL/GenBank/DDBJ databases">
        <title>Draft genome sequences of novel Actinobacteria.</title>
        <authorList>
            <person name="Sahin N."/>
            <person name="Ay H."/>
            <person name="Saygin H."/>
        </authorList>
    </citation>
    <scope>NUCLEOTIDE SEQUENCE [LARGE SCALE GENOMIC DNA]</scope>
    <source>
        <strain evidence="1 2">KC712</strain>
    </source>
</reference>
<name>A0A4R4WVD1_9ACTN</name>
<dbReference type="AlphaFoldDB" id="A0A4R4WVD1"/>
<gene>
    <name evidence="1" type="ORF">E1294_14310</name>
</gene>
<evidence type="ECO:0000313" key="1">
    <source>
        <dbReference type="EMBL" id="TDD21605.1"/>
    </source>
</evidence>